<name>A0AAW2HIR1_9NEOP</name>
<accession>A0AAW2HIR1</accession>
<feature type="region of interest" description="Disordered" evidence="1">
    <location>
        <begin position="1290"/>
        <end position="1329"/>
    </location>
</feature>
<protein>
    <recommendedName>
        <fullName evidence="3">Separase</fullName>
    </recommendedName>
</protein>
<feature type="compositionally biased region" description="Basic residues" evidence="1">
    <location>
        <begin position="1317"/>
        <end position="1329"/>
    </location>
</feature>
<comment type="caution">
    <text evidence="2">The sequence shown here is derived from an EMBL/GenBank/DDBJ whole genome shotgun (WGS) entry which is preliminary data.</text>
</comment>
<evidence type="ECO:0000256" key="1">
    <source>
        <dbReference type="SAM" id="MobiDB-lite"/>
    </source>
</evidence>
<organism evidence="2">
    <name type="scientific">Menopon gallinae</name>
    <name type="common">poultry shaft louse</name>
    <dbReference type="NCBI Taxonomy" id="328185"/>
    <lineage>
        <taxon>Eukaryota</taxon>
        <taxon>Metazoa</taxon>
        <taxon>Ecdysozoa</taxon>
        <taxon>Arthropoda</taxon>
        <taxon>Hexapoda</taxon>
        <taxon>Insecta</taxon>
        <taxon>Pterygota</taxon>
        <taxon>Neoptera</taxon>
        <taxon>Paraneoptera</taxon>
        <taxon>Psocodea</taxon>
        <taxon>Troctomorpha</taxon>
        <taxon>Phthiraptera</taxon>
        <taxon>Amblycera</taxon>
        <taxon>Menoponidae</taxon>
        <taxon>Menopon</taxon>
    </lineage>
</organism>
<gene>
    <name evidence="2" type="ORF">PYX00_007333</name>
</gene>
<sequence>MAPITDFRSCLRAVEEGNFEGIDLPVFIKKLQDGIEKLGDHLQYALHKYCKENQSKGADEIVIKLSRLCFSKESTSGFLNMERFLGSLFHIVSYFLKAAEYEVALEISKSIEIKKTDIEKSALENNLTRSFLYLLHSHFITGAQKITENIKDNKNSRESKLSEELALMSIKFLQLIKSKQLELGRKVFRNFRCYFNSVKYCDKKSFYIVYKNLDSTLANLMPSYKEDDFLLYYIVKICQVEGQNDMNFDDVNNYFRKHLELISIVTNDALIRKYLNLIFSGDSKDLVNGFQKIVSQSKSKLFVLFFSIYFNVITQLWVKTYGDQWGEKFSPKFAHTLYNSVIMSVLQCIRNCSDYCRLMDYQMSVCFSDILLLNCLKMIMMVRLCLKYHQLESLDVISISCECFKIVRETLNGMKNQCCLSQKKTLWNMLVIHYTNTIEGLLKHAELDGIWTYMKNCSEELIFEVINSEFEIPYEWRRVKVLFQRWHYACMKLSHYDEALFICTLYAMSYPQEEEDAMHLWIQTKLAMSDNTTIKDVVDKKLERIKRMNPKCKEDLKALLMMELRVYSSYTASNCHHSPTLSNSMKNVWALLKNMDLQLWERADALNHVIMSTVSSADVEYLMKIKAECEEVVSDILKQQKSRNCRRLVFGGNLKYSLFLCHLRSVQDIEDKTNDSKSILEYLKKEDAEKVKMGEEVDMNLTCNVMPSSNRFTVKFEETYLNALNETFNMWEEAAEIAMPTSLQPNEFNSWLNNIKQISQMYYLIGDVQHSILSWMLYYRIAKVGGNRPSALLALSQIIPHCGTVDDSQVLQEAEEIAEDLLAHDKKKEILFAYWLSLGLNYLKKMNEEKCYQYLCKMKDALSSLKSAPKFTVYNARYWCLVSKFLCLYDKKYFKEFGFRPETQLTTVVYKAYSYANAAIKDGCIDQSGSTEFRDILLTVLEVNVWAAEFYSTYYQAGYVRLFLDDLYQIFQKLVLPTRTAYILVLLAEVDVMCEKREDANMKLMSLKSILGSSSITKLREDYAEEKPALLQVPTNAEEEKESPRALSPARFLDVHDPSKDRDPSPLRFFLNKVDLVQEFRHIPRCSCYSCHSIMIKLLQVNALLIEAQVHELSGENRQSSLCYRECYSKQRKLECYQLELNHKLFGDVSRSQTGFDLELDFQSDVVRSNAIKVLMSYSIFMLSPTLKEDMRDEVRKFIAKIDTVMNDLSFQRKLLQWKIMELKLTFFTIQEPNNKKKEEKVIPQQIELSPPNIVKTPVKKNQAAPVKYKQTKVAKSPINAFVLKPAGRKVFSDDEDSKPKMKTPEVPVKKSAQKQPPRRKREVRKRSCKANVEAMADVELLS</sequence>
<proteinExistence type="predicted"/>
<reference evidence="2" key="1">
    <citation type="journal article" date="2024" name="Gigascience">
        <title>Chromosome-level genome of the poultry shaft louse Menopon gallinae provides insight into the host-switching and adaptive evolution of parasitic lice.</title>
        <authorList>
            <person name="Xu Y."/>
            <person name="Ma L."/>
            <person name="Liu S."/>
            <person name="Liang Y."/>
            <person name="Liu Q."/>
            <person name="He Z."/>
            <person name="Tian L."/>
            <person name="Duan Y."/>
            <person name="Cai W."/>
            <person name="Li H."/>
            <person name="Song F."/>
        </authorList>
    </citation>
    <scope>NUCLEOTIDE SEQUENCE</scope>
    <source>
        <strain evidence="2">Cailab_2023a</strain>
    </source>
</reference>
<dbReference type="EMBL" id="JARGDH010000004">
    <property type="protein sequence ID" value="KAL0269685.1"/>
    <property type="molecule type" value="Genomic_DNA"/>
</dbReference>
<evidence type="ECO:0008006" key="3">
    <source>
        <dbReference type="Google" id="ProtNLM"/>
    </source>
</evidence>
<evidence type="ECO:0000313" key="2">
    <source>
        <dbReference type="EMBL" id="KAL0269685.1"/>
    </source>
</evidence>